<name>A0A9X2ALI9_9BURK</name>
<dbReference type="RefSeq" id="WP_243304549.1">
    <property type="nucleotide sequence ID" value="NZ_JALGBI010000001.1"/>
</dbReference>
<dbReference type="InterPro" id="IPR012340">
    <property type="entry name" value="NA-bd_OB-fold"/>
</dbReference>
<comment type="caution">
    <text evidence="2">The sequence shown here is derived from an EMBL/GenBank/DDBJ whole genome shotgun (WGS) entry which is preliminary data.</text>
</comment>
<dbReference type="Pfam" id="PF01796">
    <property type="entry name" value="OB_ChsH2_C"/>
    <property type="match status" value="1"/>
</dbReference>
<keyword evidence="3" id="KW-1185">Reference proteome</keyword>
<feature type="domain" description="ChsH2 C-terminal OB-fold" evidence="1">
    <location>
        <begin position="50"/>
        <end position="106"/>
    </location>
</feature>
<dbReference type="AlphaFoldDB" id="A0A9X2ALI9"/>
<gene>
    <name evidence="2" type="ORF">MMF98_03990</name>
</gene>
<dbReference type="Proteomes" id="UP001139447">
    <property type="component" value="Unassembled WGS sequence"/>
</dbReference>
<dbReference type="EMBL" id="JALGBI010000001">
    <property type="protein sequence ID" value="MCJ0762364.1"/>
    <property type="molecule type" value="Genomic_DNA"/>
</dbReference>
<sequence>MNQTQEMTPWQTHEDALRQGRFLFQVASDGSAVFYPRVCAPGTGDTQLRWQESALQGTLYSYSELPGGSAPSIVALVDLDDGFRIMGNLSPALPIANQSVIGTRVQGHIDTAGALPRVVFAAMGAAS</sequence>
<evidence type="ECO:0000313" key="2">
    <source>
        <dbReference type="EMBL" id="MCJ0762364.1"/>
    </source>
</evidence>
<accession>A0A9X2ALI9</accession>
<dbReference type="InterPro" id="IPR002878">
    <property type="entry name" value="ChsH2_C"/>
</dbReference>
<proteinExistence type="predicted"/>
<dbReference type="SUPFAM" id="SSF50249">
    <property type="entry name" value="Nucleic acid-binding proteins"/>
    <property type="match status" value="1"/>
</dbReference>
<reference evidence="2" key="1">
    <citation type="submission" date="2022-03" db="EMBL/GenBank/DDBJ databases">
        <authorList>
            <person name="Woo C.Y."/>
        </authorList>
    </citation>
    <scope>NUCLEOTIDE SEQUENCE</scope>
    <source>
        <strain evidence="2">CYS-02</strain>
    </source>
</reference>
<evidence type="ECO:0000259" key="1">
    <source>
        <dbReference type="Pfam" id="PF01796"/>
    </source>
</evidence>
<evidence type="ECO:0000313" key="3">
    <source>
        <dbReference type="Proteomes" id="UP001139447"/>
    </source>
</evidence>
<protein>
    <submittedName>
        <fullName evidence="2">OB-fold domain-containing protein</fullName>
    </submittedName>
</protein>
<organism evidence="2 3">
    <name type="scientific">Variovorax terrae</name>
    <dbReference type="NCBI Taxonomy" id="2923278"/>
    <lineage>
        <taxon>Bacteria</taxon>
        <taxon>Pseudomonadati</taxon>
        <taxon>Pseudomonadota</taxon>
        <taxon>Betaproteobacteria</taxon>
        <taxon>Burkholderiales</taxon>
        <taxon>Comamonadaceae</taxon>
        <taxon>Variovorax</taxon>
    </lineage>
</organism>